<dbReference type="AlphaFoldDB" id="A0A537KCZ2"/>
<evidence type="ECO:0000313" key="4">
    <source>
        <dbReference type="Proteomes" id="UP000318509"/>
    </source>
</evidence>
<feature type="region of interest" description="Disordered" evidence="1">
    <location>
        <begin position="343"/>
        <end position="364"/>
    </location>
</feature>
<proteinExistence type="predicted"/>
<dbReference type="Pfam" id="PF18864">
    <property type="entry name" value="AbiTii"/>
    <property type="match status" value="1"/>
</dbReference>
<evidence type="ECO:0000256" key="1">
    <source>
        <dbReference type="SAM" id="MobiDB-lite"/>
    </source>
</evidence>
<organism evidence="3 4">
    <name type="scientific">Candidatus Segetimicrobium genomatis</name>
    <dbReference type="NCBI Taxonomy" id="2569760"/>
    <lineage>
        <taxon>Bacteria</taxon>
        <taxon>Bacillati</taxon>
        <taxon>Candidatus Sysuimicrobiota</taxon>
        <taxon>Candidatus Sysuimicrobiia</taxon>
        <taxon>Candidatus Sysuimicrobiales</taxon>
        <taxon>Candidatus Segetimicrobiaceae</taxon>
        <taxon>Candidatus Segetimicrobium</taxon>
    </lineage>
</organism>
<feature type="domain" description="AbiTii" evidence="2">
    <location>
        <begin position="21"/>
        <end position="68"/>
    </location>
</feature>
<protein>
    <recommendedName>
        <fullName evidence="2">AbiTii domain-containing protein</fullName>
    </recommendedName>
</protein>
<accession>A0A537KCZ2</accession>
<dbReference type="InterPro" id="IPR041304">
    <property type="entry name" value="AbiTii"/>
</dbReference>
<comment type="caution">
    <text evidence="3">The sequence shown here is derived from an EMBL/GenBank/DDBJ whole genome shotgun (WGS) entry which is preliminary data.</text>
</comment>
<gene>
    <name evidence="3" type="ORF">E6H00_00885</name>
</gene>
<evidence type="ECO:0000259" key="2">
    <source>
        <dbReference type="Pfam" id="PF18864"/>
    </source>
</evidence>
<feature type="compositionally biased region" description="Basic and acidic residues" evidence="1">
    <location>
        <begin position="348"/>
        <end position="364"/>
    </location>
</feature>
<dbReference type="EMBL" id="VBAK01000019">
    <property type="protein sequence ID" value="TMI93637.1"/>
    <property type="molecule type" value="Genomic_DNA"/>
</dbReference>
<dbReference type="Proteomes" id="UP000318509">
    <property type="component" value="Unassembled WGS sequence"/>
</dbReference>
<name>A0A537KCZ2_9BACT</name>
<reference evidence="3 4" key="1">
    <citation type="journal article" date="2019" name="Nat. Microbiol.">
        <title>Mediterranean grassland soil C-N compound turnover is dependent on rainfall and depth, and is mediated by genomically divergent microorganisms.</title>
        <authorList>
            <person name="Diamond S."/>
            <person name="Andeer P.F."/>
            <person name="Li Z."/>
            <person name="Crits-Christoph A."/>
            <person name="Burstein D."/>
            <person name="Anantharaman K."/>
            <person name="Lane K.R."/>
            <person name="Thomas B.C."/>
            <person name="Pan C."/>
            <person name="Northen T.R."/>
            <person name="Banfield J.F."/>
        </authorList>
    </citation>
    <scope>NUCLEOTIDE SEQUENCE [LARGE SCALE GENOMIC DNA]</scope>
    <source>
        <strain evidence="3">NP_3</strain>
    </source>
</reference>
<sequence>MAADPTTAERAHAQHEQARLLAEEIVSDLELNQLPLSGIAMKAARLARMVGDDRAQRWLLLEVSGYPAGMDQEAFDLGVAAGRRAEDSDAARTIWVEALAPLESRVEALRTESSNLRVPPLTEGSTRNPYVFPGSGLSGALDRFFNRQNAVQHNIVHVTTILARVRSSIYAWALERYHILRFADVPTDAYYRAKSTVDRLLASISPDGLRKFVAAQERALSGSPEEWSQALLSLRRVLKDLADALYPPTDRSIDGHALGEENYVNRLWQFVKEKVAGSGCAILEAEVRYLGQKIDTLHELTCKGTHATVTRTEVNMAVVHIYLLAGDLLSLLPQETLQHLQRGAHAKATGDDTSERGHAKVEVG</sequence>
<evidence type="ECO:0000313" key="3">
    <source>
        <dbReference type="EMBL" id="TMI93637.1"/>
    </source>
</evidence>